<keyword evidence="1" id="KW-1133">Transmembrane helix</keyword>
<dbReference type="PANTHER" id="PTHR31061:SF24">
    <property type="entry name" value="LD22376P"/>
    <property type="match status" value="1"/>
</dbReference>
<keyword evidence="1" id="KW-0812">Transmembrane</keyword>
<accession>A0A835MEX1</accession>
<proteinExistence type="predicted"/>
<dbReference type="Proteomes" id="UP000631114">
    <property type="component" value="Unassembled WGS sequence"/>
</dbReference>
<sequence>MVVCMEVTGGTTKKLLGLTKMIPASTSFVHSATYHLVMEAFGGKDVIPPFFVLFQQCSIKPPDYGPLPQGAPSCCQSAFEPEGILRPFTVQVTRVTAGAAGIYVLVDVWGYRQPTIVLELMGKHALMIYIFAACNLLPLFLHAWILLEET</sequence>
<evidence type="ECO:0000313" key="3">
    <source>
        <dbReference type="Proteomes" id="UP000631114"/>
    </source>
</evidence>
<feature type="transmembrane region" description="Helical" evidence="1">
    <location>
        <begin position="126"/>
        <end position="147"/>
    </location>
</feature>
<dbReference type="PANTHER" id="PTHR31061">
    <property type="entry name" value="LD22376P"/>
    <property type="match status" value="1"/>
</dbReference>
<evidence type="ECO:0000313" key="2">
    <source>
        <dbReference type="EMBL" id="KAF9621251.1"/>
    </source>
</evidence>
<name>A0A835MEX1_9MAGN</name>
<evidence type="ECO:0000256" key="1">
    <source>
        <dbReference type="SAM" id="Phobius"/>
    </source>
</evidence>
<gene>
    <name evidence="2" type="ORF">IFM89_018336</name>
</gene>
<keyword evidence="3" id="KW-1185">Reference proteome</keyword>
<keyword evidence="1" id="KW-0472">Membrane</keyword>
<comment type="caution">
    <text evidence="2">The sequence shown here is derived from an EMBL/GenBank/DDBJ whole genome shotgun (WGS) entry which is preliminary data.</text>
</comment>
<dbReference type="OrthoDB" id="784993at2759"/>
<dbReference type="EMBL" id="JADFTS010000002">
    <property type="protein sequence ID" value="KAF9621251.1"/>
    <property type="molecule type" value="Genomic_DNA"/>
</dbReference>
<dbReference type="AlphaFoldDB" id="A0A835MEX1"/>
<organism evidence="2 3">
    <name type="scientific">Coptis chinensis</name>
    <dbReference type="NCBI Taxonomy" id="261450"/>
    <lineage>
        <taxon>Eukaryota</taxon>
        <taxon>Viridiplantae</taxon>
        <taxon>Streptophyta</taxon>
        <taxon>Embryophyta</taxon>
        <taxon>Tracheophyta</taxon>
        <taxon>Spermatophyta</taxon>
        <taxon>Magnoliopsida</taxon>
        <taxon>Ranunculales</taxon>
        <taxon>Ranunculaceae</taxon>
        <taxon>Coptidoideae</taxon>
        <taxon>Coptis</taxon>
    </lineage>
</organism>
<protein>
    <submittedName>
        <fullName evidence="2">Uncharacterized protein</fullName>
    </submittedName>
</protein>
<reference evidence="2 3" key="1">
    <citation type="submission" date="2020-10" db="EMBL/GenBank/DDBJ databases">
        <title>The Coptis chinensis genome and diversification of protoberbering-type alkaloids.</title>
        <authorList>
            <person name="Wang B."/>
            <person name="Shu S."/>
            <person name="Song C."/>
            <person name="Liu Y."/>
        </authorList>
    </citation>
    <scope>NUCLEOTIDE SEQUENCE [LARGE SCALE GENOMIC DNA]</scope>
    <source>
        <strain evidence="2">HL-2020</strain>
        <tissue evidence="2">Leaf</tissue>
    </source>
</reference>